<dbReference type="Ensembl" id="ENSCUST00005010329.1">
    <property type="protein sequence ID" value="ENSCUSP00005009918.1"/>
    <property type="gene ID" value="ENSCUSG00005006333.1"/>
</dbReference>
<evidence type="ECO:0000313" key="1">
    <source>
        <dbReference type="Ensembl" id="ENSCUSP00005009918.1"/>
    </source>
</evidence>
<protein>
    <submittedName>
        <fullName evidence="1">Uncharacterized protein</fullName>
    </submittedName>
</protein>
<reference evidence="1" key="3">
    <citation type="submission" date="2025-09" db="UniProtKB">
        <authorList>
            <consortium name="Ensembl"/>
        </authorList>
    </citation>
    <scope>IDENTIFICATION</scope>
</reference>
<reference evidence="1" key="1">
    <citation type="submission" date="2020-10" db="EMBL/GenBank/DDBJ databases">
        <title>Catharus ustulatus (Swainson's thrush) genome, bCatUst1, primary haplotype v2.</title>
        <authorList>
            <person name="Delmore K."/>
            <person name="Vafadar M."/>
            <person name="Formenti G."/>
            <person name="Chow W."/>
            <person name="Pelan S."/>
            <person name="Howe K."/>
            <person name="Rhie A."/>
            <person name="Mountcastle J."/>
            <person name="Haase B."/>
            <person name="Fedrigo O."/>
            <person name="Jarvis E.D."/>
        </authorList>
    </citation>
    <scope>NUCLEOTIDE SEQUENCE [LARGE SCALE GENOMIC DNA]</scope>
</reference>
<evidence type="ECO:0000313" key="2">
    <source>
        <dbReference type="Proteomes" id="UP000694563"/>
    </source>
</evidence>
<name>A0A8C3U3P1_CATUS</name>
<sequence length="127" mass="14212">LTHGTQHSFPPRASLRSQNQLSWKRPWRSSSLTCTIYIPLTCRKFQAVAIDWGPELFHQDNAVVVQGSLYHGRHKDMESTLGNSLLHSSCLNHIPKSPLAPNSRPNHHFVSYSVSGHPNIFGSAPSF</sequence>
<dbReference type="Proteomes" id="UP000694563">
    <property type="component" value="Chromosome 4"/>
</dbReference>
<dbReference type="AlphaFoldDB" id="A0A8C3U3P1"/>
<proteinExistence type="predicted"/>
<accession>A0A8C3U3P1</accession>
<organism evidence="1 2">
    <name type="scientific">Catharus ustulatus</name>
    <name type="common">Russet-backed thrush</name>
    <name type="synonym">Hylocichla ustulatus</name>
    <dbReference type="NCBI Taxonomy" id="91951"/>
    <lineage>
        <taxon>Eukaryota</taxon>
        <taxon>Metazoa</taxon>
        <taxon>Chordata</taxon>
        <taxon>Craniata</taxon>
        <taxon>Vertebrata</taxon>
        <taxon>Euteleostomi</taxon>
        <taxon>Archelosauria</taxon>
        <taxon>Archosauria</taxon>
        <taxon>Dinosauria</taxon>
        <taxon>Saurischia</taxon>
        <taxon>Theropoda</taxon>
        <taxon>Coelurosauria</taxon>
        <taxon>Aves</taxon>
        <taxon>Neognathae</taxon>
        <taxon>Neoaves</taxon>
        <taxon>Telluraves</taxon>
        <taxon>Australaves</taxon>
        <taxon>Passeriformes</taxon>
        <taxon>Turdidae</taxon>
        <taxon>Catharus</taxon>
    </lineage>
</organism>
<keyword evidence="2" id="KW-1185">Reference proteome</keyword>
<reference evidence="1" key="2">
    <citation type="submission" date="2025-08" db="UniProtKB">
        <authorList>
            <consortium name="Ensembl"/>
        </authorList>
    </citation>
    <scope>IDENTIFICATION</scope>
</reference>